<evidence type="ECO:0000313" key="2">
    <source>
        <dbReference type="Proteomes" id="UP000287651"/>
    </source>
</evidence>
<comment type="caution">
    <text evidence="1">The sequence shown here is derived from an EMBL/GenBank/DDBJ whole genome shotgun (WGS) entry which is preliminary data.</text>
</comment>
<gene>
    <name evidence="1" type="ORF">B296_00001891</name>
</gene>
<evidence type="ECO:0000313" key="1">
    <source>
        <dbReference type="EMBL" id="RRT85834.1"/>
    </source>
</evidence>
<dbReference type="AlphaFoldDB" id="A0A427BBK0"/>
<protein>
    <submittedName>
        <fullName evidence="1">Uncharacterized protein</fullName>
    </submittedName>
</protein>
<dbReference type="EMBL" id="AMZH03000054">
    <property type="protein sequence ID" value="RRT85834.1"/>
    <property type="molecule type" value="Genomic_DNA"/>
</dbReference>
<accession>A0A427BBK0</accession>
<name>A0A427BBK0_ENSVE</name>
<dbReference type="Proteomes" id="UP000287651">
    <property type="component" value="Unassembled WGS sequence"/>
</dbReference>
<organism evidence="1 2">
    <name type="scientific">Ensete ventricosum</name>
    <name type="common">Abyssinian banana</name>
    <name type="synonym">Musa ensete</name>
    <dbReference type="NCBI Taxonomy" id="4639"/>
    <lineage>
        <taxon>Eukaryota</taxon>
        <taxon>Viridiplantae</taxon>
        <taxon>Streptophyta</taxon>
        <taxon>Embryophyta</taxon>
        <taxon>Tracheophyta</taxon>
        <taxon>Spermatophyta</taxon>
        <taxon>Magnoliopsida</taxon>
        <taxon>Liliopsida</taxon>
        <taxon>Zingiberales</taxon>
        <taxon>Musaceae</taxon>
        <taxon>Ensete</taxon>
    </lineage>
</organism>
<proteinExistence type="predicted"/>
<sequence>MSQECPQPSNLNKRLWEEMCPPCPRTWRTIASSPTWGGNTSTPSSGRYWRLFNDHGFSPPVANTEHLVVFVEAFFGLTH</sequence>
<reference evidence="1 2" key="1">
    <citation type="journal article" date="2014" name="Agronomy (Basel)">
        <title>A Draft Genome Sequence for Ensete ventricosum, the Drought-Tolerant Tree Against Hunger.</title>
        <authorList>
            <person name="Harrison J."/>
            <person name="Moore K.A."/>
            <person name="Paszkiewicz K."/>
            <person name="Jones T."/>
            <person name="Grant M."/>
            <person name="Ambacheew D."/>
            <person name="Muzemil S."/>
            <person name="Studholme D.J."/>
        </authorList>
    </citation>
    <scope>NUCLEOTIDE SEQUENCE [LARGE SCALE GENOMIC DNA]</scope>
</reference>